<protein>
    <recommendedName>
        <fullName evidence="3">IBR domain-containing protein</fullName>
    </recommendedName>
</protein>
<dbReference type="Proteomes" id="UP001275084">
    <property type="component" value="Unassembled WGS sequence"/>
</dbReference>
<evidence type="ECO:0000313" key="1">
    <source>
        <dbReference type="EMBL" id="KAK3352745.1"/>
    </source>
</evidence>
<dbReference type="EMBL" id="JAUIQD010000004">
    <property type="protein sequence ID" value="KAK3352745.1"/>
    <property type="molecule type" value="Genomic_DNA"/>
</dbReference>
<dbReference type="AlphaFoldDB" id="A0AAJ0HHU7"/>
<accession>A0AAJ0HHU7</accession>
<comment type="caution">
    <text evidence="1">The sequence shown here is derived from an EMBL/GenBank/DDBJ whole genome shotgun (WGS) entry which is preliminary data.</text>
</comment>
<sequence length="112" mass="13300">MVRFWERHENWSRQLSTGIPCSNTNCGKVVPEYYTDWNHDEARCPDCRTVTCTRRRAEWHIGPCIIQDPATRQTIRLAEREGWRMCFRCGHIIEWTGGCPQMTRILPVFLPY</sequence>
<name>A0AAJ0HHU7_9PEZI</name>
<evidence type="ECO:0008006" key="3">
    <source>
        <dbReference type="Google" id="ProtNLM"/>
    </source>
</evidence>
<gene>
    <name evidence="1" type="ORF">B0T25DRAFT_542676</name>
</gene>
<evidence type="ECO:0000313" key="2">
    <source>
        <dbReference type="Proteomes" id="UP001275084"/>
    </source>
</evidence>
<proteinExistence type="predicted"/>
<reference evidence="1" key="1">
    <citation type="journal article" date="2023" name="Mol. Phylogenet. Evol.">
        <title>Genome-scale phylogeny and comparative genomics of the fungal order Sordariales.</title>
        <authorList>
            <person name="Hensen N."/>
            <person name="Bonometti L."/>
            <person name="Westerberg I."/>
            <person name="Brannstrom I.O."/>
            <person name="Guillou S."/>
            <person name="Cros-Aarteil S."/>
            <person name="Calhoun S."/>
            <person name="Haridas S."/>
            <person name="Kuo A."/>
            <person name="Mondo S."/>
            <person name="Pangilinan J."/>
            <person name="Riley R."/>
            <person name="LaButti K."/>
            <person name="Andreopoulos B."/>
            <person name="Lipzen A."/>
            <person name="Chen C."/>
            <person name="Yan M."/>
            <person name="Daum C."/>
            <person name="Ng V."/>
            <person name="Clum A."/>
            <person name="Steindorff A."/>
            <person name="Ohm R.A."/>
            <person name="Martin F."/>
            <person name="Silar P."/>
            <person name="Natvig D.O."/>
            <person name="Lalanne C."/>
            <person name="Gautier V."/>
            <person name="Ament-Velasquez S.L."/>
            <person name="Kruys A."/>
            <person name="Hutchinson M.I."/>
            <person name="Powell A.J."/>
            <person name="Barry K."/>
            <person name="Miller A.N."/>
            <person name="Grigoriev I.V."/>
            <person name="Debuchy R."/>
            <person name="Gladieux P."/>
            <person name="Hiltunen Thoren M."/>
            <person name="Johannesson H."/>
        </authorList>
    </citation>
    <scope>NUCLEOTIDE SEQUENCE</scope>
    <source>
        <strain evidence="1">CBS 955.72</strain>
    </source>
</reference>
<reference evidence="1" key="2">
    <citation type="submission" date="2023-06" db="EMBL/GenBank/DDBJ databases">
        <authorList>
            <consortium name="Lawrence Berkeley National Laboratory"/>
            <person name="Haridas S."/>
            <person name="Hensen N."/>
            <person name="Bonometti L."/>
            <person name="Westerberg I."/>
            <person name="Brannstrom I.O."/>
            <person name="Guillou S."/>
            <person name="Cros-Aarteil S."/>
            <person name="Calhoun S."/>
            <person name="Kuo A."/>
            <person name="Mondo S."/>
            <person name="Pangilinan J."/>
            <person name="Riley R."/>
            <person name="Labutti K."/>
            <person name="Andreopoulos B."/>
            <person name="Lipzen A."/>
            <person name="Chen C."/>
            <person name="Yanf M."/>
            <person name="Daum C."/>
            <person name="Ng V."/>
            <person name="Clum A."/>
            <person name="Steindorff A."/>
            <person name="Ohm R."/>
            <person name="Martin F."/>
            <person name="Silar P."/>
            <person name="Natvig D."/>
            <person name="Lalanne C."/>
            <person name="Gautier V."/>
            <person name="Ament-Velasquez S.L."/>
            <person name="Kruys A."/>
            <person name="Hutchinson M.I."/>
            <person name="Powell A.J."/>
            <person name="Barry K."/>
            <person name="Miller A.N."/>
            <person name="Grigoriev I.V."/>
            <person name="Debuchy R."/>
            <person name="Gladieux P."/>
            <person name="Thoren M.H."/>
            <person name="Johannesson H."/>
        </authorList>
    </citation>
    <scope>NUCLEOTIDE SEQUENCE</scope>
    <source>
        <strain evidence="1">CBS 955.72</strain>
    </source>
</reference>
<organism evidence="1 2">
    <name type="scientific">Lasiosphaeria hispida</name>
    <dbReference type="NCBI Taxonomy" id="260671"/>
    <lineage>
        <taxon>Eukaryota</taxon>
        <taxon>Fungi</taxon>
        <taxon>Dikarya</taxon>
        <taxon>Ascomycota</taxon>
        <taxon>Pezizomycotina</taxon>
        <taxon>Sordariomycetes</taxon>
        <taxon>Sordariomycetidae</taxon>
        <taxon>Sordariales</taxon>
        <taxon>Lasiosphaeriaceae</taxon>
        <taxon>Lasiosphaeria</taxon>
    </lineage>
</organism>
<keyword evidence="2" id="KW-1185">Reference proteome</keyword>